<reference evidence="5 6" key="1">
    <citation type="submission" date="2021-03" db="EMBL/GenBank/DDBJ databases">
        <title>Sequencing the genomes of 1000 actinobacteria strains.</title>
        <authorList>
            <person name="Klenk H.-P."/>
        </authorList>
    </citation>
    <scope>NUCLEOTIDE SEQUENCE [LARGE SCALE GENOMIC DNA]</scope>
    <source>
        <strain evidence="5 6">DSM 46670</strain>
    </source>
</reference>
<proteinExistence type="predicted"/>
<dbReference type="PROSITE" id="PS01124">
    <property type="entry name" value="HTH_ARAC_FAMILY_2"/>
    <property type="match status" value="1"/>
</dbReference>
<organism evidence="5 6">
    <name type="scientific">Kibdelosporangium banguiense</name>
    <dbReference type="NCBI Taxonomy" id="1365924"/>
    <lineage>
        <taxon>Bacteria</taxon>
        <taxon>Bacillati</taxon>
        <taxon>Actinomycetota</taxon>
        <taxon>Actinomycetes</taxon>
        <taxon>Pseudonocardiales</taxon>
        <taxon>Pseudonocardiaceae</taxon>
        <taxon>Kibdelosporangium</taxon>
    </lineage>
</organism>
<name>A0ABS4TWE3_9PSEU</name>
<dbReference type="InterPro" id="IPR050204">
    <property type="entry name" value="AraC_XylS_family_regulators"/>
</dbReference>
<dbReference type="Pfam" id="PF12833">
    <property type="entry name" value="HTH_18"/>
    <property type="match status" value="1"/>
</dbReference>
<evidence type="ECO:0000256" key="3">
    <source>
        <dbReference type="ARBA" id="ARBA00023163"/>
    </source>
</evidence>
<keyword evidence="1" id="KW-0805">Transcription regulation</keyword>
<dbReference type="PANTHER" id="PTHR46796">
    <property type="entry name" value="HTH-TYPE TRANSCRIPTIONAL ACTIVATOR RHAS-RELATED"/>
    <property type="match status" value="1"/>
</dbReference>
<dbReference type="Gene3D" id="1.10.10.60">
    <property type="entry name" value="Homeodomain-like"/>
    <property type="match status" value="1"/>
</dbReference>
<protein>
    <submittedName>
        <fullName evidence="5">AraC-like DNA-binding protein</fullName>
    </submittedName>
</protein>
<gene>
    <name evidence="5" type="ORF">JOF56_008684</name>
</gene>
<dbReference type="EMBL" id="JAGINW010000001">
    <property type="protein sequence ID" value="MBP2328299.1"/>
    <property type="molecule type" value="Genomic_DNA"/>
</dbReference>
<dbReference type="InterPro" id="IPR009057">
    <property type="entry name" value="Homeodomain-like_sf"/>
</dbReference>
<evidence type="ECO:0000259" key="4">
    <source>
        <dbReference type="PROSITE" id="PS01124"/>
    </source>
</evidence>
<dbReference type="InterPro" id="IPR018062">
    <property type="entry name" value="HTH_AraC-typ_CS"/>
</dbReference>
<evidence type="ECO:0000256" key="2">
    <source>
        <dbReference type="ARBA" id="ARBA00023125"/>
    </source>
</evidence>
<comment type="caution">
    <text evidence="5">The sequence shown here is derived from an EMBL/GenBank/DDBJ whole genome shotgun (WGS) entry which is preliminary data.</text>
</comment>
<evidence type="ECO:0000256" key="1">
    <source>
        <dbReference type="ARBA" id="ARBA00023015"/>
    </source>
</evidence>
<sequence>MNNSTADVGRAFGTFSLDSRLPGATQRGFAAFRREWEAQLGDRFRMPAFSPASTGDFRVKSRGAKARDVAVINVHGVSAVHAAGYSHCVEDLVRMHVVRQGTLTLGEIRDRDEDTVPAGQFLLRPFKLAPRYDTARHTTVDFFFLPSATLMPLLKKGFINGPADTAEMRLLLAHTDMLHTTVADLGPAGVHAARNVLVELVKAVALRQFDDTEPLLMPALTQAARDLADSRLTDADLSGAVLARELNVSVRTLQRAFAATGEPAAAYIRRRRLEEACLALTASSRPPALSELAAHWQFADSSHFIRAFKKHYGQTPTDYTRSIREAEPA</sequence>
<keyword evidence="2" id="KW-0238">DNA-binding</keyword>
<keyword evidence="3" id="KW-0804">Transcription</keyword>
<accession>A0ABS4TWE3</accession>
<dbReference type="RefSeq" id="WP_209645316.1">
    <property type="nucleotide sequence ID" value="NZ_JAGINW010000001.1"/>
</dbReference>
<dbReference type="SUPFAM" id="SSF46689">
    <property type="entry name" value="Homeodomain-like"/>
    <property type="match status" value="1"/>
</dbReference>
<evidence type="ECO:0000313" key="5">
    <source>
        <dbReference type="EMBL" id="MBP2328299.1"/>
    </source>
</evidence>
<dbReference type="Proteomes" id="UP001519332">
    <property type="component" value="Unassembled WGS sequence"/>
</dbReference>
<dbReference type="SMART" id="SM00342">
    <property type="entry name" value="HTH_ARAC"/>
    <property type="match status" value="1"/>
</dbReference>
<evidence type="ECO:0000313" key="6">
    <source>
        <dbReference type="Proteomes" id="UP001519332"/>
    </source>
</evidence>
<feature type="domain" description="HTH araC/xylS-type" evidence="4">
    <location>
        <begin position="222"/>
        <end position="322"/>
    </location>
</feature>
<dbReference type="InterPro" id="IPR020449">
    <property type="entry name" value="Tscrpt_reg_AraC-type_HTH"/>
</dbReference>
<dbReference type="PROSITE" id="PS00041">
    <property type="entry name" value="HTH_ARAC_FAMILY_1"/>
    <property type="match status" value="1"/>
</dbReference>
<keyword evidence="6" id="KW-1185">Reference proteome</keyword>
<dbReference type="PRINTS" id="PR00032">
    <property type="entry name" value="HTHARAC"/>
</dbReference>
<dbReference type="InterPro" id="IPR018060">
    <property type="entry name" value="HTH_AraC"/>
</dbReference>